<dbReference type="SUPFAM" id="SSF55785">
    <property type="entry name" value="PYP-like sensor domain (PAS domain)"/>
    <property type="match status" value="2"/>
</dbReference>
<dbReference type="PROSITE" id="PS50112">
    <property type="entry name" value="PAS"/>
    <property type="match status" value="2"/>
</dbReference>
<keyword evidence="8" id="KW-0902">Two-component regulatory system</keyword>
<keyword evidence="12" id="KW-1185">Reference proteome</keyword>
<dbReference type="GO" id="GO:0005524">
    <property type="term" value="F:ATP binding"/>
    <property type="evidence" value="ECO:0007669"/>
    <property type="project" value="UniProtKB-KW"/>
</dbReference>
<feature type="domain" description="PAS" evidence="10">
    <location>
        <begin position="13"/>
        <end position="57"/>
    </location>
</feature>
<evidence type="ECO:0000256" key="1">
    <source>
        <dbReference type="ARBA" id="ARBA00000085"/>
    </source>
</evidence>
<evidence type="ECO:0000259" key="9">
    <source>
        <dbReference type="PROSITE" id="PS50109"/>
    </source>
</evidence>
<evidence type="ECO:0000256" key="2">
    <source>
        <dbReference type="ARBA" id="ARBA00012438"/>
    </source>
</evidence>
<dbReference type="PROSITE" id="PS50109">
    <property type="entry name" value="HIS_KIN"/>
    <property type="match status" value="1"/>
</dbReference>
<evidence type="ECO:0000256" key="4">
    <source>
        <dbReference type="ARBA" id="ARBA00022679"/>
    </source>
</evidence>
<dbReference type="InterPro" id="IPR003594">
    <property type="entry name" value="HATPase_dom"/>
</dbReference>
<sequence length="508" mass="55884">MAVNDVASVPTFSLRDLQRLLDASPLSILIHDAASKNILWANHTALRILGFSLQELLPLKAHDMSGLGEMYRRARGVEWLQRAADEGSARIKWKYRSKSGKETLTDAIATRVTLSESTVVMVQFRDIEHEERTRETLSRTRAALATFIGQTDEGILIVDEHDAVTYASRSAELLLGAERGGLIASNLLDALDADGRSALSLALTRSRELGRSQPFRVATRHRTATASWVSGSCQFISDDNVTGYLLLFHDVTEPRLQDIRRERELQHLNYLARFNAMGDMATTIEHEIAQPISAASNFLAGVEQRHRSGNVKTATLLTGIQAAQGQLARVGEILQSLRRYVTSLEPSSQLIDLNALVAEVRPLVETRAAQHQVDVTFALSGVAVPVRCERVLTGQVMLNLCFNAIEEMRDWPIEYRAVRVETAHRTDPKDSAEGRGLFRVTDLGRGLNHVPGGRVFDGAFSSKSGGHGIGLALSHQVILRQGGEIAAYEHHPHGAVFEFAFPLATHTG</sequence>
<dbReference type="OrthoDB" id="9757990at2"/>
<evidence type="ECO:0000256" key="7">
    <source>
        <dbReference type="ARBA" id="ARBA00022840"/>
    </source>
</evidence>
<keyword evidence="5" id="KW-0547">Nucleotide-binding</keyword>
<dbReference type="AlphaFoldDB" id="A0A4Q7U517"/>
<dbReference type="PRINTS" id="PR00344">
    <property type="entry name" value="BCTRLSENSOR"/>
</dbReference>
<dbReference type="InterPro" id="IPR004358">
    <property type="entry name" value="Sig_transdc_His_kin-like_C"/>
</dbReference>
<dbReference type="SMART" id="SM00387">
    <property type="entry name" value="HATPase_c"/>
    <property type="match status" value="1"/>
</dbReference>
<feature type="domain" description="Histidine kinase" evidence="9">
    <location>
        <begin position="283"/>
        <end position="505"/>
    </location>
</feature>
<organism evidence="11 12">
    <name type="scientific">Leucobacter luti</name>
    <dbReference type="NCBI Taxonomy" id="340320"/>
    <lineage>
        <taxon>Bacteria</taxon>
        <taxon>Bacillati</taxon>
        <taxon>Actinomycetota</taxon>
        <taxon>Actinomycetes</taxon>
        <taxon>Micrococcales</taxon>
        <taxon>Microbacteriaceae</taxon>
        <taxon>Leucobacter</taxon>
    </lineage>
</organism>
<evidence type="ECO:0000256" key="3">
    <source>
        <dbReference type="ARBA" id="ARBA00022553"/>
    </source>
</evidence>
<accession>A0A4Q7U517</accession>
<dbReference type="PANTHER" id="PTHR43065">
    <property type="entry name" value="SENSOR HISTIDINE KINASE"/>
    <property type="match status" value="1"/>
</dbReference>
<dbReference type="Pfam" id="PF13426">
    <property type="entry name" value="PAS_9"/>
    <property type="match status" value="1"/>
</dbReference>
<dbReference type="EMBL" id="SHKI01000002">
    <property type="protein sequence ID" value="RZT68771.1"/>
    <property type="molecule type" value="Genomic_DNA"/>
</dbReference>
<dbReference type="GO" id="GO:0000160">
    <property type="term" value="P:phosphorelay signal transduction system"/>
    <property type="evidence" value="ECO:0007669"/>
    <property type="project" value="UniProtKB-KW"/>
</dbReference>
<dbReference type="Pfam" id="PF13188">
    <property type="entry name" value="PAS_8"/>
    <property type="match status" value="1"/>
</dbReference>
<dbReference type="InterPro" id="IPR035965">
    <property type="entry name" value="PAS-like_dom_sf"/>
</dbReference>
<dbReference type="Gene3D" id="3.30.450.20">
    <property type="entry name" value="PAS domain"/>
    <property type="match status" value="2"/>
</dbReference>
<dbReference type="Gene3D" id="3.30.565.10">
    <property type="entry name" value="Histidine kinase-like ATPase, C-terminal domain"/>
    <property type="match status" value="1"/>
</dbReference>
<proteinExistence type="predicted"/>
<evidence type="ECO:0000259" key="10">
    <source>
        <dbReference type="PROSITE" id="PS50112"/>
    </source>
</evidence>
<gene>
    <name evidence="11" type="ORF">EV139_0499</name>
</gene>
<evidence type="ECO:0000256" key="5">
    <source>
        <dbReference type="ARBA" id="ARBA00022741"/>
    </source>
</evidence>
<keyword evidence="4" id="KW-0808">Transferase</keyword>
<dbReference type="EC" id="2.7.13.3" evidence="2"/>
<reference evidence="11 12" key="1">
    <citation type="journal article" date="2015" name="Stand. Genomic Sci.">
        <title>Genomic Encyclopedia of Bacterial and Archaeal Type Strains, Phase III: the genomes of soil and plant-associated and newly described type strains.</title>
        <authorList>
            <person name="Whitman W.B."/>
            <person name="Woyke T."/>
            <person name="Klenk H.P."/>
            <person name="Zhou Y."/>
            <person name="Lilburn T.G."/>
            <person name="Beck B.J."/>
            <person name="De Vos P."/>
            <person name="Vandamme P."/>
            <person name="Eisen J.A."/>
            <person name="Garrity G."/>
            <person name="Hugenholtz P."/>
            <person name="Kyrpides N.C."/>
        </authorList>
    </citation>
    <scope>NUCLEOTIDE SEQUENCE [LARGE SCALE GENOMIC DNA]</scope>
    <source>
        <strain evidence="11 12">RF6</strain>
    </source>
</reference>
<keyword evidence="6" id="KW-0418">Kinase</keyword>
<keyword evidence="3" id="KW-0597">Phosphoprotein</keyword>
<dbReference type="InterPro" id="IPR005467">
    <property type="entry name" value="His_kinase_dom"/>
</dbReference>
<keyword evidence="7" id="KW-0067">ATP-binding</keyword>
<dbReference type="NCBIfam" id="TIGR00229">
    <property type="entry name" value="sensory_box"/>
    <property type="match status" value="2"/>
</dbReference>
<dbReference type="InterPro" id="IPR000014">
    <property type="entry name" value="PAS"/>
</dbReference>
<dbReference type="SMART" id="SM00091">
    <property type="entry name" value="PAS"/>
    <property type="match status" value="2"/>
</dbReference>
<dbReference type="CDD" id="cd00130">
    <property type="entry name" value="PAS"/>
    <property type="match status" value="1"/>
</dbReference>
<dbReference type="Gene3D" id="1.10.287.130">
    <property type="match status" value="1"/>
</dbReference>
<dbReference type="Proteomes" id="UP000291832">
    <property type="component" value="Unassembled WGS sequence"/>
</dbReference>
<protein>
    <recommendedName>
        <fullName evidence="2">histidine kinase</fullName>
        <ecNumber evidence="2">2.7.13.3</ecNumber>
    </recommendedName>
</protein>
<evidence type="ECO:0000256" key="6">
    <source>
        <dbReference type="ARBA" id="ARBA00022777"/>
    </source>
</evidence>
<dbReference type="Pfam" id="PF02518">
    <property type="entry name" value="HATPase_c"/>
    <property type="match status" value="1"/>
</dbReference>
<evidence type="ECO:0000256" key="8">
    <source>
        <dbReference type="ARBA" id="ARBA00023012"/>
    </source>
</evidence>
<comment type="catalytic activity">
    <reaction evidence="1">
        <text>ATP + protein L-histidine = ADP + protein N-phospho-L-histidine.</text>
        <dbReference type="EC" id="2.7.13.3"/>
    </reaction>
</comment>
<comment type="caution">
    <text evidence="11">The sequence shown here is derived from an EMBL/GenBank/DDBJ whole genome shotgun (WGS) entry which is preliminary data.</text>
</comment>
<dbReference type="InterPro" id="IPR036890">
    <property type="entry name" value="HATPase_C_sf"/>
</dbReference>
<dbReference type="PANTHER" id="PTHR43065:SF10">
    <property type="entry name" value="PEROXIDE STRESS-ACTIVATED HISTIDINE KINASE MAK3"/>
    <property type="match status" value="1"/>
</dbReference>
<feature type="domain" description="PAS" evidence="10">
    <location>
        <begin position="140"/>
        <end position="210"/>
    </location>
</feature>
<evidence type="ECO:0000313" key="11">
    <source>
        <dbReference type="EMBL" id="RZT68771.1"/>
    </source>
</evidence>
<evidence type="ECO:0000313" key="12">
    <source>
        <dbReference type="Proteomes" id="UP000291832"/>
    </source>
</evidence>
<dbReference type="SUPFAM" id="SSF55874">
    <property type="entry name" value="ATPase domain of HSP90 chaperone/DNA topoisomerase II/histidine kinase"/>
    <property type="match status" value="1"/>
</dbReference>
<dbReference type="GO" id="GO:0004673">
    <property type="term" value="F:protein histidine kinase activity"/>
    <property type="evidence" value="ECO:0007669"/>
    <property type="project" value="UniProtKB-EC"/>
</dbReference>
<name>A0A4Q7U517_9MICO</name>